<dbReference type="STRING" id="286727.SAMN02982917_3036"/>
<dbReference type="AlphaFoldDB" id="A0A1X7FLS0"/>
<evidence type="ECO:0000256" key="1">
    <source>
        <dbReference type="SAM" id="MobiDB-lite"/>
    </source>
</evidence>
<feature type="region of interest" description="Disordered" evidence="1">
    <location>
        <begin position="80"/>
        <end position="103"/>
    </location>
</feature>
<accession>A0A1X7FLS0</accession>
<name>A0A1X7FLS0_9PROT</name>
<dbReference type="EMBL" id="FXAK01000005">
    <property type="protein sequence ID" value="SMF54038.1"/>
    <property type="molecule type" value="Genomic_DNA"/>
</dbReference>
<protein>
    <recommendedName>
        <fullName evidence="4">NHLP leader peptide family natural product</fullName>
    </recommendedName>
</protein>
<dbReference type="Proteomes" id="UP000192936">
    <property type="component" value="Unassembled WGS sequence"/>
</dbReference>
<reference evidence="2 3" key="1">
    <citation type="submission" date="2017-04" db="EMBL/GenBank/DDBJ databases">
        <authorList>
            <person name="Afonso C.L."/>
            <person name="Miller P.J."/>
            <person name="Scott M.A."/>
            <person name="Spackman E."/>
            <person name="Goraichik I."/>
            <person name="Dimitrov K.M."/>
            <person name="Suarez D.L."/>
            <person name="Swayne D.E."/>
        </authorList>
    </citation>
    <scope>NUCLEOTIDE SEQUENCE [LARGE SCALE GENOMIC DNA]</scope>
    <source>
        <strain evidence="2 3">A2P</strain>
    </source>
</reference>
<proteinExistence type="predicted"/>
<dbReference type="RefSeq" id="WP_085086635.1">
    <property type="nucleotide sequence ID" value="NZ_FXAK01000005.1"/>
</dbReference>
<sequence>MSSIDFEKMYGADAIAAAAERLKTDDAFRAEAQADLNAAVKRHYDVDLPMPMRLVETDGELLAVPAEDSQAELSDEELDMVAGGFPPTGFGQKEAKKGSGFGR</sequence>
<dbReference type="OrthoDB" id="7305774at2"/>
<evidence type="ECO:0000313" key="3">
    <source>
        <dbReference type="Proteomes" id="UP000192936"/>
    </source>
</evidence>
<gene>
    <name evidence="2" type="ORF">SAMN02982917_3036</name>
</gene>
<organism evidence="2 3">
    <name type="scientific">Azospirillum oryzae</name>
    <dbReference type="NCBI Taxonomy" id="286727"/>
    <lineage>
        <taxon>Bacteria</taxon>
        <taxon>Pseudomonadati</taxon>
        <taxon>Pseudomonadota</taxon>
        <taxon>Alphaproteobacteria</taxon>
        <taxon>Rhodospirillales</taxon>
        <taxon>Azospirillaceae</taxon>
        <taxon>Azospirillum</taxon>
    </lineage>
</organism>
<evidence type="ECO:0008006" key="4">
    <source>
        <dbReference type="Google" id="ProtNLM"/>
    </source>
</evidence>
<evidence type="ECO:0000313" key="2">
    <source>
        <dbReference type="EMBL" id="SMF54038.1"/>
    </source>
</evidence>